<comment type="caution">
    <text evidence="8">The sequence shown here is derived from an EMBL/GenBank/DDBJ whole genome shotgun (WGS) entry which is preliminary data.</text>
</comment>
<evidence type="ECO:0000256" key="3">
    <source>
        <dbReference type="ARBA" id="ARBA00023125"/>
    </source>
</evidence>
<dbReference type="Pfam" id="PF03106">
    <property type="entry name" value="WRKY"/>
    <property type="match status" value="1"/>
</dbReference>
<dbReference type="FunFam" id="2.20.25.80:FF:000002">
    <property type="entry name" value="probable WRKY transcription factor 31"/>
    <property type="match status" value="1"/>
</dbReference>
<keyword evidence="2" id="KW-0805">Transcription regulation</keyword>
<keyword evidence="5" id="KW-0539">Nucleus</keyword>
<dbReference type="GO" id="GO:0005634">
    <property type="term" value="C:nucleus"/>
    <property type="evidence" value="ECO:0007669"/>
    <property type="project" value="UniProtKB-SubCell"/>
</dbReference>
<evidence type="ECO:0000256" key="5">
    <source>
        <dbReference type="ARBA" id="ARBA00023242"/>
    </source>
</evidence>
<protein>
    <recommendedName>
        <fullName evidence="7">WRKY domain-containing protein</fullName>
    </recommendedName>
</protein>
<evidence type="ECO:0000256" key="4">
    <source>
        <dbReference type="ARBA" id="ARBA00023163"/>
    </source>
</evidence>
<evidence type="ECO:0000313" key="9">
    <source>
        <dbReference type="Proteomes" id="UP000639772"/>
    </source>
</evidence>
<dbReference type="InterPro" id="IPR044810">
    <property type="entry name" value="WRKY_plant"/>
</dbReference>
<dbReference type="PROSITE" id="PS50811">
    <property type="entry name" value="WRKY"/>
    <property type="match status" value="1"/>
</dbReference>
<dbReference type="OrthoDB" id="2020995at2759"/>
<comment type="subcellular location">
    <subcellularLocation>
        <location evidence="1">Nucleus</location>
    </subcellularLocation>
</comment>
<dbReference type="Gene3D" id="2.20.25.80">
    <property type="entry name" value="WRKY domain"/>
    <property type="match status" value="1"/>
</dbReference>
<feature type="domain" description="WRKY" evidence="7">
    <location>
        <begin position="221"/>
        <end position="287"/>
    </location>
</feature>
<gene>
    <name evidence="8" type="ORF">HPP92_023591</name>
</gene>
<name>A0A835PN72_VANPL</name>
<dbReference type="InterPro" id="IPR036576">
    <property type="entry name" value="WRKY_dom_sf"/>
</dbReference>
<evidence type="ECO:0000259" key="7">
    <source>
        <dbReference type="PROSITE" id="PS50811"/>
    </source>
</evidence>
<evidence type="ECO:0000256" key="1">
    <source>
        <dbReference type="ARBA" id="ARBA00004123"/>
    </source>
</evidence>
<proteinExistence type="predicted"/>
<evidence type="ECO:0000256" key="6">
    <source>
        <dbReference type="SAM" id="MobiDB-lite"/>
    </source>
</evidence>
<sequence length="395" mass="42585">MLTHRMTSSVSVSSPAILSSSTPRREKASSLMEKSVALSGALPRNDAIDSGAGAGGGMLDFPISLVSSVDSRPVVGEMDFFSREKKLLPAPAAVSLATGLDLNIPKEDPSIALTVDNDPSPDEEKKKEKTEVELGKMTEENRRLKGMLTQLSHNYNALQTHFIALMQHQRDLHELHDDENDKKNVKERLFDILPATDHTSANYDIAGDGNRKARVSVRARSEAHMISDGCQWRKYGQKVGKGNPCPRAYYRCTMAAACPVRKQVQRCAEDRSVLITTYEGSHNHPLPPPAVAMATTTSAAASMVLSGSMPTIEGLVASNFLSRTILPCSSTMATIAVSAPFPTVTLDLTHSPHLTGTTSSRSPPLPPFDHSFFSGLHSSAPPAWAAPHKSYGSKS</sequence>
<keyword evidence="3" id="KW-0238">DNA-binding</keyword>
<dbReference type="PANTHER" id="PTHR31429:SF106">
    <property type="entry name" value="WRKY TRANSCRIPTION FACTOR 31-RELATED"/>
    <property type="match status" value="1"/>
</dbReference>
<reference evidence="8 9" key="1">
    <citation type="journal article" date="2020" name="Nat. Food">
        <title>A phased Vanilla planifolia genome enables genetic improvement of flavour and production.</title>
        <authorList>
            <person name="Hasing T."/>
            <person name="Tang H."/>
            <person name="Brym M."/>
            <person name="Khazi F."/>
            <person name="Huang T."/>
            <person name="Chambers A.H."/>
        </authorList>
    </citation>
    <scope>NUCLEOTIDE SEQUENCE [LARGE SCALE GENOMIC DNA]</scope>
    <source>
        <tissue evidence="8">Leaf</tissue>
    </source>
</reference>
<feature type="region of interest" description="Disordered" evidence="6">
    <location>
        <begin position="110"/>
        <end position="131"/>
    </location>
</feature>
<feature type="compositionally biased region" description="Low complexity" evidence="6">
    <location>
        <begin position="8"/>
        <end position="21"/>
    </location>
</feature>
<dbReference type="InterPro" id="IPR003657">
    <property type="entry name" value="WRKY_dom"/>
</dbReference>
<dbReference type="SUPFAM" id="SSF118290">
    <property type="entry name" value="WRKY DNA-binding domain"/>
    <property type="match status" value="1"/>
</dbReference>
<dbReference type="SMART" id="SM00774">
    <property type="entry name" value="WRKY"/>
    <property type="match status" value="1"/>
</dbReference>
<organism evidence="8 9">
    <name type="scientific">Vanilla planifolia</name>
    <name type="common">Vanilla</name>
    <dbReference type="NCBI Taxonomy" id="51239"/>
    <lineage>
        <taxon>Eukaryota</taxon>
        <taxon>Viridiplantae</taxon>
        <taxon>Streptophyta</taxon>
        <taxon>Embryophyta</taxon>
        <taxon>Tracheophyta</taxon>
        <taxon>Spermatophyta</taxon>
        <taxon>Magnoliopsida</taxon>
        <taxon>Liliopsida</taxon>
        <taxon>Asparagales</taxon>
        <taxon>Orchidaceae</taxon>
        <taxon>Vanilloideae</taxon>
        <taxon>Vanilleae</taxon>
        <taxon>Vanilla</taxon>
    </lineage>
</organism>
<dbReference type="EMBL" id="JADCNM010000013">
    <property type="protein sequence ID" value="KAG0455803.1"/>
    <property type="molecule type" value="Genomic_DNA"/>
</dbReference>
<dbReference type="PANTHER" id="PTHR31429">
    <property type="entry name" value="WRKY TRANSCRIPTION FACTOR 36-RELATED"/>
    <property type="match status" value="1"/>
</dbReference>
<feature type="compositionally biased region" description="Basic and acidic residues" evidence="6">
    <location>
        <begin position="122"/>
        <end position="131"/>
    </location>
</feature>
<evidence type="ECO:0000256" key="2">
    <source>
        <dbReference type="ARBA" id="ARBA00023015"/>
    </source>
</evidence>
<dbReference type="AlphaFoldDB" id="A0A835PN72"/>
<feature type="region of interest" description="Disordered" evidence="6">
    <location>
        <begin position="1"/>
        <end position="32"/>
    </location>
</feature>
<dbReference type="GO" id="GO:0043565">
    <property type="term" value="F:sequence-specific DNA binding"/>
    <property type="evidence" value="ECO:0007669"/>
    <property type="project" value="InterPro"/>
</dbReference>
<accession>A0A835PN72</accession>
<evidence type="ECO:0000313" key="8">
    <source>
        <dbReference type="EMBL" id="KAG0455803.1"/>
    </source>
</evidence>
<keyword evidence="4" id="KW-0804">Transcription</keyword>
<dbReference type="GO" id="GO:0003700">
    <property type="term" value="F:DNA-binding transcription factor activity"/>
    <property type="evidence" value="ECO:0007669"/>
    <property type="project" value="InterPro"/>
</dbReference>
<dbReference type="Proteomes" id="UP000639772">
    <property type="component" value="Chromosome 13"/>
</dbReference>